<dbReference type="GO" id="GO:1990961">
    <property type="term" value="P:xenobiotic detoxification by transmembrane export across the plasma membrane"/>
    <property type="evidence" value="ECO:0007669"/>
    <property type="project" value="TreeGrafter"/>
</dbReference>
<dbReference type="STRING" id="27334.A0A0A2K1Q8"/>
<dbReference type="GeneID" id="27682783"/>
<feature type="domain" description="Major facilitator superfamily (MFS) profile" evidence="7">
    <location>
        <begin position="134"/>
        <end position="567"/>
    </location>
</feature>
<proteinExistence type="predicted"/>
<sequence length="579" mass="64791">MQSVIRDAPFGQIVRLLTNNKYFQYPEEKPDFKLPDTWLQLLNSSDESNEKKIIQQDSTRSHEHSEPLSRASTQSTMQFTEARLEADEQHEIEKVKSIPIAPKKTKDGSILVDWYYTDDSENPHNWSNRKRALTTIMICLYTFVVYTTSAIYTSSTEGIMKEFGVSTLIATLGLSLYVLGYGIGPLVFSPLSEIPVIGRNPVYIVTMFLFVIISIPTALVGNFPGLMVLRFLQGFFGSPCLASGGASIGDMYSLMSLPYAMMAWVSAAYCGPALGPLLSGFAVPVKGWRWSLFESIWASAPVFILMFMFLPETSSATILLRRADRLRKIHNTNRFMAQSEINQRNMHISDIAIDALIKPMEITIKDPAVLFVQIYTAIIYGIYYSFFEVFPLVYPTDYNMNLGQIGLVFLCIMVSCIVGIAIYASYIHFWMNRRIRRFGFPVNEAFLLPALPASFGPMIGLFVFAWTARASIHWIVPTIGITIYGATVFIVMQCIFIYIPITYPKYAASLFAANDFFRSALACGSVLFAHPLFGNLGVARGVSLLGGLSVIGIVGIWLLYFYGSRLRALSKFAISEAVE</sequence>
<evidence type="ECO:0000256" key="6">
    <source>
        <dbReference type="SAM" id="Phobius"/>
    </source>
</evidence>
<feature type="transmembrane region" description="Helical" evidence="6">
    <location>
        <begin position="474"/>
        <end position="499"/>
    </location>
</feature>
<evidence type="ECO:0000256" key="3">
    <source>
        <dbReference type="ARBA" id="ARBA00022989"/>
    </source>
</evidence>
<dbReference type="PANTHER" id="PTHR23502">
    <property type="entry name" value="MAJOR FACILITATOR SUPERFAMILY"/>
    <property type="match status" value="1"/>
</dbReference>
<dbReference type="HOGENOM" id="CLU_008455_11_1_1"/>
<feature type="transmembrane region" description="Helical" evidence="6">
    <location>
        <begin position="261"/>
        <end position="283"/>
    </location>
</feature>
<dbReference type="SUPFAM" id="SSF103473">
    <property type="entry name" value="MFS general substrate transporter"/>
    <property type="match status" value="1"/>
</dbReference>
<dbReference type="CDD" id="cd17323">
    <property type="entry name" value="MFS_Tpo1_MDR_like"/>
    <property type="match status" value="1"/>
</dbReference>
<dbReference type="EMBL" id="JQFZ01000062">
    <property type="protein sequence ID" value="KGO60828.1"/>
    <property type="molecule type" value="Genomic_DNA"/>
</dbReference>
<evidence type="ECO:0000259" key="7">
    <source>
        <dbReference type="PROSITE" id="PS50850"/>
    </source>
</evidence>
<feature type="transmembrane region" description="Helical" evidence="6">
    <location>
        <begin position="541"/>
        <end position="562"/>
    </location>
</feature>
<feature type="region of interest" description="Disordered" evidence="5">
    <location>
        <begin position="49"/>
        <end position="76"/>
    </location>
</feature>
<dbReference type="FunFam" id="1.20.1250.20:FF:000011">
    <property type="entry name" value="MFS multidrug transporter, putative"/>
    <property type="match status" value="1"/>
</dbReference>
<feature type="transmembrane region" description="Helical" evidence="6">
    <location>
        <begin position="200"/>
        <end position="219"/>
    </location>
</feature>
<feature type="transmembrane region" description="Helical" evidence="6">
    <location>
        <begin position="506"/>
        <end position="529"/>
    </location>
</feature>
<evidence type="ECO:0000313" key="9">
    <source>
        <dbReference type="Proteomes" id="UP000030143"/>
    </source>
</evidence>
<dbReference type="Gene3D" id="1.20.1250.20">
    <property type="entry name" value="MFS general substrate transporter like domains"/>
    <property type="match status" value="1"/>
</dbReference>
<comment type="caution">
    <text evidence="8">The sequence shown here is derived from an EMBL/GenBank/DDBJ whole genome shotgun (WGS) entry which is preliminary data.</text>
</comment>
<dbReference type="Pfam" id="PF07690">
    <property type="entry name" value="MFS_1"/>
    <property type="match status" value="1"/>
</dbReference>
<feature type="transmembrane region" description="Helical" evidence="6">
    <location>
        <begin position="295"/>
        <end position="320"/>
    </location>
</feature>
<dbReference type="Proteomes" id="UP000030143">
    <property type="component" value="Unassembled WGS sequence"/>
</dbReference>
<keyword evidence="4 6" id="KW-0472">Membrane</keyword>
<accession>A0A0A2K1Q8</accession>
<evidence type="ECO:0000256" key="4">
    <source>
        <dbReference type="ARBA" id="ARBA00023136"/>
    </source>
</evidence>
<dbReference type="PANTHER" id="PTHR23502:SF23">
    <property type="entry name" value="FLUCONAZOLE RESISTANCE PROTEIN 1"/>
    <property type="match status" value="1"/>
</dbReference>
<evidence type="ECO:0000256" key="5">
    <source>
        <dbReference type="SAM" id="MobiDB-lite"/>
    </source>
</evidence>
<comment type="subcellular location">
    <subcellularLocation>
        <location evidence="1">Membrane</location>
        <topology evidence="1">Multi-pass membrane protein</topology>
    </subcellularLocation>
</comment>
<protein>
    <submittedName>
        <fullName evidence="8">Major facilitator superfamily domain, general substrate transporter</fullName>
    </submittedName>
</protein>
<name>A0A0A2K1Q8_PENEN</name>
<feature type="compositionally biased region" description="Basic and acidic residues" evidence="5">
    <location>
        <begin position="49"/>
        <end position="67"/>
    </location>
</feature>
<dbReference type="PROSITE" id="PS50850">
    <property type="entry name" value="MFS"/>
    <property type="match status" value="1"/>
</dbReference>
<evidence type="ECO:0000256" key="1">
    <source>
        <dbReference type="ARBA" id="ARBA00004141"/>
    </source>
</evidence>
<gene>
    <name evidence="8" type="ORF">PEX2_100930</name>
</gene>
<evidence type="ECO:0000256" key="2">
    <source>
        <dbReference type="ARBA" id="ARBA00022692"/>
    </source>
</evidence>
<keyword evidence="9" id="KW-1185">Reference proteome</keyword>
<dbReference type="InterPro" id="IPR011701">
    <property type="entry name" value="MFS"/>
</dbReference>
<reference evidence="8 9" key="1">
    <citation type="journal article" date="2015" name="Mol. Plant Microbe Interact.">
        <title>Genome, transcriptome, and functional analyses of Penicillium expansum provide new insights into secondary metabolism and pathogenicity.</title>
        <authorList>
            <person name="Ballester A.R."/>
            <person name="Marcet-Houben M."/>
            <person name="Levin E."/>
            <person name="Sela N."/>
            <person name="Selma-Lazaro C."/>
            <person name="Carmona L."/>
            <person name="Wisniewski M."/>
            <person name="Droby S."/>
            <person name="Gonzalez-Candelas L."/>
            <person name="Gabaldon T."/>
        </authorList>
    </citation>
    <scope>NUCLEOTIDE SEQUENCE [LARGE SCALE GENOMIC DNA]</scope>
    <source>
        <strain evidence="8 9">MD-8</strain>
    </source>
</reference>
<evidence type="ECO:0000313" key="8">
    <source>
        <dbReference type="EMBL" id="KGO60828.1"/>
    </source>
</evidence>
<dbReference type="InterPro" id="IPR036259">
    <property type="entry name" value="MFS_trans_sf"/>
</dbReference>
<feature type="transmembrane region" description="Helical" evidence="6">
    <location>
        <begin position="446"/>
        <end position="468"/>
    </location>
</feature>
<dbReference type="GO" id="GO:0015244">
    <property type="term" value="F:fluconazole transmembrane transporter activity"/>
    <property type="evidence" value="ECO:0007669"/>
    <property type="project" value="TreeGrafter"/>
</dbReference>
<dbReference type="InterPro" id="IPR020846">
    <property type="entry name" value="MFS_dom"/>
</dbReference>
<dbReference type="AlphaFoldDB" id="A0A0A2K1Q8"/>
<dbReference type="GO" id="GO:0005886">
    <property type="term" value="C:plasma membrane"/>
    <property type="evidence" value="ECO:0007669"/>
    <property type="project" value="TreeGrafter"/>
</dbReference>
<feature type="transmembrane region" description="Helical" evidence="6">
    <location>
        <begin position="407"/>
        <end position="426"/>
    </location>
</feature>
<feature type="transmembrane region" description="Helical" evidence="6">
    <location>
        <begin position="368"/>
        <end position="387"/>
    </location>
</feature>
<dbReference type="VEuPathDB" id="FungiDB:PEXP_005990"/>
<dbReference type="RefSeq" id="XP_016601838.1">
    <property type="nucleotide sequence ID" value="XM_016747363.1"/>
</dbReference>
<feature type="transmembrane region" description="Helical" evidence="6">
    <location>
        <begin position="231"/>
        <end position="249"/>
    </location>
</feature>
<feature type="transmembrane region" description="Helical" evidence="6">
    <location>
        <begin position="132"/>
        <end position="152"/>
    </location>
</feature>
<organism evidence="8 9">
    <name type="scientific">Penicillium expansum</name>
    <name type="common">Blue mold rot fungus</name>
    <dbReference type="NCBI Taxonomy" id="27334"/>
    <lineage>
        <taxon>Eukaryota</taxon>
        <taxon>Fungi</taxon>
        <taxon>Dikarya</taxon>
        <taxon>Ascomycota</taxon>
        <taxon>Pezizomycotina</taxon>
        <taxon>Eurotiomycetes</taxon>
        <taxon>Eurotiomycetidae</taxon>
        <taxon>Eurotiales</taxon>
        <taxon>Aspergillaceae</taxon>
        <taxon>Penicillium</taxon>
    </lineage>
</organism>
<feature type="transmembrane region" description="Helical" evidence="6">
    <location>
        <begin position="164"/>
        <end position="188"/>
    </location>
</feature>
<keyword evidence="3 6" id="KW-1133">Transmembrane helix</keyword>
<keyword evidence="2 6" id="KW-0812">Transmembrane</keyword>